<name>A0A080ZRI3_PHYNI</name>
<organism evidence="1 2">
    <name type="scientific">Phytophthora nicotianae P1976</name>
    <dbReference type="NCBI Taxonomy" id="1317066"/>
    <lineage>
        <taxon>Eukaryota</taxon>
        <taxon>Sar</taxon>
        <taxon>Stramenopiles</taxon>
        <taxon>Oomycota</taxon>
        <taxon>Peronosporomycetes</taxon>
        <taxon>Peronosporales</taxon>
        <taxon>Peronosporaceae</taxon>
        <taxon>Phytophthora</taxon>
    </lineage>
</organism>
<proteinExistence type="predicted"/>
<dbReference type="AlphaFoldDB" id="A0A080ZRI3"/>
<dbReference type="Proteomes" id="UP000028582">
    <property type="component" value="Unassembled WGS sequence"/>
</dbReference>
<sequence>MGVVPFRSVDALFSAARGYVAIPIPVKLIPFQAFVLINTAQAGRPRAQVV</sequence>
<evidence type="ECO:0000313" key="1">
    <source>
        <dbReference type="EMBL" id="ETO69244.1"/>
    </source>
</evidence>
<gene>
    <name evidence="1" type="ORF">F444_14154</name>
</gene>
<protein>
    <submittedName>
        <fullName evidence="1">Uncharacterized protein</fullName>
    </submittedName>
</protein>
<evidence type="ECO:0000313" key="2">
    <source>
        <dbReference type="Proteomes" id="UP000028582"/>
    </source>
</evidence>
<comment type="caution">
    <text evidence="1">The sequence shown here is derived from an EMBL/GenBank/DDBJ whole genome shotgun (WGS) entry which is preliminary data.</text>
</comment>
<reference evidence="1 2" key="1">
    <citation type="submission" date="2013-11" db="EMBL/GenBank/DDBJ databases">
        <title>The Genome Sequence of Phytophthora parasitica P1976.</title>
        <authorList>
            <consortium name="The Broad Institute Genomics Platform"/>
            <person name="Russ C."/>
            <person name="Tyler B."/>
            <person name="Panabieres F."/>
            <person name="Shan W."/>
            <person name="Tripathy S."/>
            <person name="Grunwald N."/>
            <person name="Machado M."/>
            <person name="Johnson C.S."/>
            <person name="Walker B."/>
            <person name="Young S."/>
            <person name="Zeng Q."/>
            <person name="Gargeya S."/>
            <person name="Fitzgerald M."/>
            <person name="Haas B."/>
            <person name="Abouelleil A."/>
            <person name="Allen A.W."/>
            <person name="Alvarado L."/>
            <person name="Arachchi H.M."/>
            <person name="Berlin A.M."/>
            <person name="Chapman S.B."/>
            <person name="Gainer-Dewar J."/>
            <person name="Goldberg J."/>
            <person name="Griggs A."/>
            <person name="Gujja S."/>
            <person name="Hansen M."/>
            <person name="Howarth C."/>
            <person name="Imamovic A."/>
            <person name="Ireland A."/>
            <person name="Larimer J."/>
            <person name="McCowan C."/>
            <person name="Murphy C."/>
            <person name="Pearson M."/>
            <person name="Poon T.W."/>
            <person name="Priest M."/>
            <person name="Roberts A."/>
            <person name="Saif S."/>
            <person name="Shea T."/>
            <person name="Sisk P."/>
            <person name="Sykes S."/>
            <person name="Wortman J."/>
            <person name="Nusbaum C."/>
            <person name="Birren B."/>
        </authorList>
    </citation>
    <scope>NUCLEOTIDE SEQUENCE [LARGE SCALE GENOMIC DNA]</scope>
    <source>
        <strain evidence="1 2">P1976</strain>
    </source>
</reference>
<dbReference type="EMBL" id="ANJA01002569">
    <property type="protein sequence ID" value="ETO69244.1"/>
    <property type="molecule type" value="Genomic_DNA"/>
</dbReference>
<accession>A0A080ZRI3</accession>